<feature type="region of interest" description="Disordered" evidence="1">
    <location>
        <begin position="1"/>
        <end position="30"/>
    </location>
</feature>
<protein>
    <submittedName>
        <fullName evidence="2">Uncharacterized protein</fullName>
    </submittedName>
</protein>
<accession>A0A0E9SM11</accession>
<proteinExistence type="predicted"/>
<feature type="compositionally biased region" description="Basic and acidic residues" evidence="1">
    <location>
        <begin position="11"/>
        <end position="30"/>
    </location>
</feature>
<dbReference type="AlphaFoldDB" id="A0A0E9SM11"/>
<reference evidence="2" key="1">
    <citation type="submission" date="2014-11" db="EMBL/GenBank/DDBJ databases">
        <authorList>
            <person name="Amaro Gonzalez C."/>
        </authorList>
    </citation>
    <scope>NUCLEOTIDE SEQUENCE</scope>
</reference>
<reference evidence="2" key="2">
    <citation type="journal article" date="2015" name="Fish Shellfish Immunol.">
        <title>Early steps in the European eel (Anguilla anguilla)-Vibrio vulnificus interaction in the gills: Role of the RtxA13 toxin.</title>
        <authorList>
            <person name="Callol A."/>
            <person name="Pajuelo D."/>
            <person name="Ebbesson L."/>
            <person name="Teles M."/>
            <person name="MacKenzie S."/>
            <person name="Amaro C."/>
        </authorList>
    </citation>
    <scope>NUCLEOTIDE SEQUENCE</scope>
</reference>
<dbReference type="EMBL" id="GBXM01066857">
    <property type="protein sequence ID" value="JAH41720.1"/>
    <property type="molecule type" value="Transcribed_RNA"/>
</dbReference>
<sequence length="30" mass="3708">MQKHSRALCRVHTEKKMSELSKLKRQRREI</sequence>
<evidence type="ECO:0000313" key="2">
    <source>
        <dbReference type="EMBL" id="JAH41720.1"/>
    </source>
</evidence>
<organism evidence="2">
    <name type="scientific">Anguilla anguilla</name>
    <name type="common">European freshwater eel</name>
    <name type="synonym">Muraena anguilla</name>
    <dbReference type="NCBI Taxonomy" id="7936"/>
    <lineage>
        <taxon>Eukaryota</taxon>
        <taxon>Metazoa</taxon>
        <taxon>Chordata</taxon>
        <taxon>Craniata</taxon>
        <taxon>Vertebrata</taxon>
        <taxon>Euteleostomi</taxon>
        <taxon>Actinopterygii</taxon>
        <taxon>Neopterygii</taxon>
        <taxon>Teleostei</taxon>
        <taxon>Anguilliformes</taxon>
        <taxon>Anguillidae</taxon>
        <taxon>Anguilla</taxon>
    </lineage>
</organism>
<evidence type="ECO:0000256" key="1">
    <source>
        <dbReference type="SAM" id="MobiDB-lite"/>
    </source>
</evidence>
<name>A0A0E9SM11_ANGAN</name>